<accession>A0A0B0MS46</accession>
<keyword evidence="1" id="KW-0732">Signal</keyword>
<keyword evidence="3" id="KW-1185">Reference proteome</keyword>
<comment type="caution">
    <text evidence="2">The sequence shown here is derived from an EMBL/GenBank/DDBJ whole genome shotgun (WGS) entry which is preliminary data.</text>
</comment>
<feature type="chain" id="PRO_5002077236" evidence="1">
    <location>
        <begin position="23"/>
        <end position="57"/>
    </location>
</feature>
<dbReference type="AlphaFoldDB" id="A0A0B0MS46"/>
<name>A0A0B0MS46_GOSAR</name>
<evidence type="ECO:0000313" key="2">
    <source>
        <dbReference type="EMBL" id="KHG04938.1"/>
    </source>
</evidence>
<proteinExistence type="predicted"/>
<organism evidence="2 3">
    <name type="scientific">Gossypium arboreum</name>
    <name type="common">Tree cotton</name>
    <name type="synonym">Gossypium nanking</name>
    <dbReference type="NCBI Taxonomy" id="29729"/>
    <lineage>
        <taxon>Eukaryota</taxon>
        <taxon>Viridiplantae</taxon>
        <taxon>Streptophyta</taxon>
        <taxon>Embryophyta</taxon>
        <taxon>Tracheophyta</taxon>
        <taxon>Spermatophyta</taxon>
        <taxon>Magnoliopsida</taxon>
        <taxon>eudicotyledons</taxon>
        <taxon>Gunneridae</taxon>
        <taxon>Pentapetalae</taxon>
        <taxon>rosids</taxon>
        <taxon>malvids</taxon>
        <taxon>Malvales</taxon>
        <taxon>Malvaceae</taxon>
        <taxon>Malvoideae</taxon>
        <taxon>Gossypium</taxon>
    </lineage>
</organism>
<feature type="signal peptide" evidence="1">
    <location>
        <begin position="1"/>
        <end position="22"/>
    </location>
</feature>
<gene>
    <name evidence="2" type="ORF">F383_29078</name>
</gene>
<evidence type="ECO:0000313" key="3">
    <source>
        <dbReference type="Proteomes" id="UP000032142"/>
    </source>
</evidence>
<evidence type="ECO:0000256" key="1">
    <source>
        <dbReference type="SAM" id="SignalP"/>
    </source>
</evidence>
<dbReference type="EMBL" id="JRRC01420813">
    <property type="protein sequence ID" value="KHG04938.1"/>
    <property type="molecule type" value="Genomic_DNA"/>
</dbReference>
<sequence>MHNSISFHTILNLHVIFLICLTNVPIHTTCYINIFSHIKPHLFIQWHYLLNIQFMST</sequence>
<reference evidence="3" key="1">
    <citation type="submission" date="2014-09" db="EMBL/GenBank/DDBJ databases">
        <authorList>
            <person name="Mudge J."/>
            <person name="Ramaraj T."/>
            <person name="Lindquist I.E."/>
            <person name="Bharti A.K."/>
            <person name="Sundararajan A."/>
            <person name="Cameron C.T."/>
            <person name="Woodward J.E."/>
            <person name="May G.D."/>
            <person name="Brubaker C."/>
            <person name="Broadhvest J."/>
            <person name="Wilkins T.A."/>
        </authorList>
    </citation>
    <scope>NUCLEOTIDE SEQUENCE</scope>
    <source>
        <strain evidence="3">cv. AKA8401</strain>
    </source>
</reference>
<protein>
    <submittedName>
        <fullName evidence="2">Uncharacterized protein</fullName>
    </submittedName>
</protein>
<dbReference type="Proteomes" id="UP000032142">
    <property type="component" value="Unassembled WGS sequence"/>
</dbReference>